<reference evidence="7 10" key="2">
    <citation type="submission" date="2015-10" db="EMBL/GenBank/DDBJ databases">
        <title>A novel member of the family Ruminococcaceae isolated from human faeces.</title>
        <authorList>
            <person name="Shkoporov A.N."/>
            <person name="Chaplin A.V."/>
            <person name="Motuzova O.V."/>
            <person name="Kafarskaia L.I."/>
            <person name="Efimov B.A."/>
        </authorList>
    </citation>
    <scope>NUCLEOTIDE SEQUENCE [LARGE SCALE GENOMIC DNA]</scope>
    <source>
        <strain evidence="7 10">668</strain>
    </source>
</reference>
<dbReference type="InterPro" id="IPR046947">
    <property type="entry name" value="LytR-like"/>
</dbReference>
<dbReference type="Proteomes" id="UP000053433">
    <property type="component" value="Unassembled WGS sequence"/>
</dbReference>
<dbReference type="PANTHER" id="PTHR37299">
    <property type="entry name" value="TRANSCRIPTIONAL REGULATOR-RELATED"/>
    <property type="match status" value="1"/>
</dbReference>
<evidence type="ECO:0000313" key="6">
    <source>
        <dbReference type="EMBL" id="KJF39225.1"/>
    </source>
</evidence>
<dbReference type="GeneID" id="42857590"/>
<evidence type="ECO:0000313" key="9">
    <source>
        <dbReference type="Proteomes" id="UP000032483"/>
    </source>
</evidence>
<sequence length="234" mass="26549">MQVFIAEDNYYELERLRRQVQSWGSRHGGVSITAVQCVAEVGPADLRTYDAVFLDVELPGKDGFAFAQELRGAGCSADIVFVTNHPELSLKGYTVHAQDYIIKPVEQERIDAAMDYIARNCRLKERRSIVLQRGISQQDRYFLTEILYVEASNHSSIVYTYDKTQSYALTFAQMEKLLPAEDFKKCHRGYIVNLHAVKGLRRNSITLVDGREILVSTTYFQSVKDALIALRGGQ</sequence>
<dbReference type="Proteomes" id="UP000431913">
    <property type="component" value="Unassembled WGS sequence"/>
</dbReference>
<dbReference type="SMART" id="SM00448">
    <property type="entry name" value="REC"/>
    <property type="match status" value="1"/>
</dbReference>
<evidence type="ECO:0000259" key="4">
    <source>
        <dbReference type="PROSITE" id="PS50110"/>
    </source>
</evidence>
<dbReference type="Pfam" id="PF00072">
    <property type="entry name" value="Response_reg"/>
    <property type="match status" value="1"/>
</dbReference>
<dbReference type="Proteomes" id="UP000032483">
    <property type="component" value="Unassembled WGS sequence"/>
</dbReference>
<dbReference type="InterPro" id="IPR001789">
    <property type="entry name" value="Sig_transdc_resp-reg_receiver"/>
</dbReference>
<dbReference type="PROSITE" id="PS50110">
    <property type="entry name" value="RESPONSE_REGULATORY"/>
    <property type="match status" value="1"/>
</dbReference>
<dbReference type="Gene3D" id="3.40.50.2300">
    <property type="match status" value="1"/>
</dbReference>
<gene>
    <name evidence="7" type="ORF">ASJ35_01710</name>
    <name evidence="8" type="ORF">FYJ76_01885</name>
    <name evidence="6" type="ORF">TQ39_13545</name>
</gene>
<evidence type="ECO:0000313" key="10">
    <source>
        <dbReference type="Proteomes" id="UP000053433"/>
    </source>
</evidence>
<evidence type="ECO:0000256" key="3">
    <source>
        <dbReference type="PROSITE-ProRule" id="PRU00169"/>
    </source>
</evidence>
<feature type="modified residue" description="4-aspartylphosphate" evidence="3">
    <location>
        <position position="55"/>
    </location>
</feature>
<evidence type="ECO:0000313" key="7">
    <source>
        <dbReference type="EMBL" id="KUE78009.1"/>
    </source>
</evidence>
<evidence type="ECO:0000313" key="11">
    <source>
        <dbReference type="Proteomes" id="UP000431913"/>
    </source>
</evidence>
<reference evidence="8 11" key="3">
    <citation type="submission" date="2019-08" db="EMBL/GenBank/DDBJ databases">
        <title>In-depth cultivation of the pig gut microbiome towards novel bacterial diversity and tailored functional studies.</title>
        <authorList>
            <person name="Wylensek D."/>
            <person name="Hitch T.C.A."/>
            <person name="Clavel T."/>
        </authorList>
    </citation>
    <scope>NUCLEOTIDE SEQUENCE [LARGE SCALE GENOMIC DNA]</scope>
    <source>
        <strain evidence="8 11">WCA3-601-WT-6J</strain>
    </source>
</reference>
<feature type="domain" description="HTH LytTR-type" evidence="5">
    <location>
        <begin position="145"/>
        <end position="229"/>
    </location>
</feature>
<protein>
    <recommendedName>
        <fullName evidence="1">Stage 0 sporulation protein A homolog</fullName>
    </recommendedName>
</protein>
<evidence type="ECO:0000259" key="5">
    <source>
        <dbReference type="PROSITE" id="PS50930"/>
    </source>
</evidence>
<evidence type="ECO:0000256" key="1">
    <source>
        <dbReference type="ARBA" id="ARBA00018672"/>
    </source>
</evidence>
<feature type="domain" description="Response regulatory" evidence="4">
    <location>
        <begin position="2"/>
        <end position="118"/>
    </location>
</feature>
<dbReference type="SMART" id="SM00850">
    <property type="entry name" value="LytTR"/>
    <property type="match status" value="1"/>
</dbReference>
<dbReference type="EMBL" id="VUNJ01000002">
    <property type="protein sequence ID" value="MST90699.1"/>
    <property type="molecule type" value="Genomic_DNA"/>
</dbReference>
<evidence type="ECO:0000313" key="8">
    <source>
        <dbReference type="EMBL" id="MST90699.1"/>
    </source>
</evidence>
<reference evidence="6" key="1">
    <citation type="submission" date="2015-02" db="EMBL/GenBank/DDBJ databases">
        <title>A novel member of the family Ruminococcaceae isolated from human feces.</title>
        <authorList>
            <person name="Shkoporov A.N."/>
            <person name="Chaplin A.V."/>
            <person name="Motuzova O.V."/>
            <person name="Kafarskaia L.I."/>
            <person name="Khokhlova E.V."/>
            <person name="Efimov B.A."/>
        </authorList>
    </citation>
    <scope>NUCLEOTIDE SEQUENCE [LARGE SCALE GENOMIC DNA]</scope>
    <source>
        <strain evidence="6">585-1</strain>
    </source>
</reference>
<dbReference type="PROSITE" id="PS50930">
    <property type="entry name" value="HTH_LYTTR"/>
    <property type="match status" value="1"/>
</dbReference>
<dbReference type="PANTHER" id="PTHR37299:SF1">
    <property type="entry name" value="STAGE 0 SPORULATION PROTEIN A HOMOLOG"/>
    <property type="match status" value="1"/>
</dbReference>
<comment type="caution">
    <text evidence="6">The sequence shown here is derived from an EMBL/GenBank/DDBJ whole genome shotgun (WGS) entry which is preliminary data.</text>
</comment>
<organism evidence="6 9">
    <name type="scientific">Ruthenibacterium lactatiformans</name>
    <dbReference type="NCBI Taxonomy" id="1550024"/>
    <lineage>
        <taxon>Bacteria</taxon>
        <taxon>Bacillati</taxon>
        <taxon>Bacillota</taxon>
        <taxon>Clostridia</taxon>
        <taxon>Eubacteriales</taxon>
        <taxon>Oscillospiraceae</taxon>
        <taxon>Ruthenibacterium</taxon>
    </lineage>
</organism>
<accession>A0A0W7TVY0</accession>
<dbReference type="Gene3D" id="2.40.50.1020">
    <property type="entry name" value="LytTr DNA-binding domain"/>
    <property type="match status" value="1"/>
</dbReference>
<comment type="function">
    <text evidence="2">May play the central regulatory role in sporulation. It may be an element of the effector pathway responsible for the activation of sporulation genes in response to nutritional stress. Spo0A may act in concert with spo0H (a sigma factor) to control the expression of some genes that are critical to the sporulation process.</text>
</comment>
<dbReference type="GO" id="GO:0000156">
    <property type="term" value="F:phosphorelay response regulator activity"/>
    <property type="evidence" value="ECO:0007669"/>
    <property type="project" value="InterPro"/>
</dbReference>
<dbReference type="Pfam" id="PF04397">
    <property type="entry name" value="LytTR"/>
    <property type="match status" value="1"/>
</dbReference>
<proteinExistence type="predicted"/>
<dbReference type="EMBL" id="JXXK01000021">
    <property type="protein sequence ID" value="KJF39225.1"/>
    <property type="molecule type" value="Genomic_DNA"/>
</dbReference>
<dbReference type="InterPro" id="IPR007492">
    <property type="entry name" value="LytTR_DNA-bd_dom"/>
</dbReference>
<keyword evidence="3" id="KW-0597">Phosphoprotein</keyword>
<dbReference type="InterPro" id="IPR011006">
    <property type="entry name" value="CheY-like_superfamily"/>
</dbReference>
<dbReference type="EMBL" id="LMUA01000001">
    <property type="protein sequence ID" value="KUE78009.1"/>
    <property type="molecule type" value="Genomic_DNA"/>
</dbReference>
<dbReference type="RefSeq" id="WP_009325545.1">
    <property type="nucleotide sequence ID" value="NZ_CATXDA010000121.1"/>
</dbReference>
<accession>A0A0D8IX05</accession>
<name>A0A0D8IX05_9FIRM</name>
<evidence type="ECO:0000256" key="2">
    <source>
        <dbReference type="ARBA" id="ARBA00024867"/>
    </source>
</evidence>
<dbReference type="GO" id="GO:0003677">
    <property type="term" value="F:DNA binding"/>
    <property type="evidence" value="ECO:0007669"/>
    <property type="project" value="InterPro"/>
</dbReference>
<keyword evidence="9" id="KW-1185">Reference proteome</keyword>
<dbReference type="SUPFAM" id="SSF52172">
    <property type="entry name" value="CheY-like"/>
    <property type="match status" value="1"/>
</dbReference>
<dbReference type="AlphaFoldDB" id="A0A0D8IX05"/>